<dbReference type="Proteomes" id="UP000190637">
    <property type="component" value="Unassembled WGS sequence"/>
</dbReference>
<sequence length="415" mass="45580">MWNDGPMHHVTDDERRARLAVRHALAPRSRVDSPEAVTRAMTALHATEPATVYLSCRARMTSPTLADIDRALYEDRHLVKQLAMRRTLFVFERELLPAVWPSASARVAGTERARMSGDLVRAGIARDGVGWLEEARAEVLALLAEVPEGLTAADVRRAVPRIDVKVAGTAGETWSAPRVLTYLGATADIVRGLSTGRFLAPRPRWTLTRHWLDDVPAPRSAQAGYRELVRRWLYSFGPGTEDDIVWWLGATKKVVRAALGELEAVAVRLDDGATGWLLPDDLAEVPDPGAWVALLPVLDPTVMGWRGRDFYLGPHRDQLFDRRGNAGTTVWVNGRAIGSWVQDTAGTVRVDLLEPVPVSTRRAVEEEAERLTAWLDGVRVGTGYVSPSMRRGSEAGQGLSSMILDRGSWSGGTPP</sequence>
<dbReference type="InterPro" id="IPR009351">
    <property type="entry name" value="AlkZ-like"/>
</dbReference>
<keyword evidence="2" id="KW-0238">DNA-binding</keyword>
<proteinExistence type="predicted"/>
<dbReference type="AlphaFoldDB" id="A0A1T4PJ51"/>
<dbReference type="PANTHER" id="PTHR38479:SF2">
    <property type="entry name" value="WINGED HELIX DNA-BINDING DOMAIN-CONTAINING PROTEIN"/>
    <property type="match status" value="1"/>
</dbReference>
<evidence type="ECO:0000313" key="3">
    <source>
        <dbReference type="Proteomes" id="UP000190637"/>
    </source>
</evidence>
<reference evidence="2 3" key="1">
    <citation type="submission" date="2017-02" db="EMBL/GenBank/DDBJ databases">
        <authorList>
            <person name="Peterson S.W."/>
        </authorList>
    </citation>
    <scope>NUCLEOTIDE SEQUENCE [LARGE SCALE GENOMIC DNA]</scope>
    <source>
        <strain evidence="2 3">DSM 45154</strain>
    </source>
</reference>
<evidence type="ECO:0000313" key="2">
    <source>
        <dbReference type="EMBL" id="SJZ91529.1"/>
    </source>
</evidence>
<accession>A0A1T4PJ51</accession>
<dbReference type="GO" id="GO:0003677">
    <property type="term" value="F:DNA binding"/>
    <property type="evidence" value="ECO:0007669"/>
    <property type="project" value="UniProtKB-KW"/>
</dbReference>
<dbReference type="Pfam" id="PF06224">
    <property type="entry name" value="AlkZ-like"/>
    <property type="match status" value="1"/>
</dbReference>
<dbReference type="STRING" id="1122192.SAMN02745673_01842"/>
<gene>
    <name evidence="2" type="ORF">SAMN02745673_01842</name>
</gene>
<keyword evidence="3" id="KW-1185">Reference proteome</keyword>
<dbReference type="EMBL" id="FUWS01000004">
    <property type="protein sequence ID" value="SJZ91529.1"/>
    <property type="molecule type" value="Genomic_DNA"/>
</dbReference>
<organism evidence="2 3">
    <name type="scientific">Marinactinospora thermotolerans DSM 45154</name>
    <dbReference type="NCBI Taxonomy" id="1122192"/>
    <lineage>
        <taxon>Bacteria</taxon>
        <taxon>Bacillati</taxon>
        <taxon>Actinomycetota</taxon>
        <taxon>Actinomycetes</taxon>
        <taxon>Streptosporangiales</taxon>
        <taxon>Nocardiopsidaceae</taxon>
        <taxon>Marinactinospora</taxon>
    </lineage>
</organism>
<dbReference type="PANTHER" id="PTHR38479">
    <property type="entry name" value="LMO0824 PROTEIN"/>
    <property type="match status" value="1"/>
</dbReference>
<name>A0A1T4PJ51_9ACTN</name>
<feature type="region of interest" description="Disordered" evidence="1">
    <location>
        <begin position="389"/>
        <end position="415"/>
    </location>
</feature>
<evidence type="ECO:0000256" key="1">
    <source>
        <dbReference type="SAM" id="MobiDB-lite"/>
    </source>
</evidence>
<protein>
    <submittedName>
        <fullName evidence="2">Winged helix DNA-binding domain-containing protein</fullName>
    </submittedName>
</protein>